<dbReference type="SMART" id="SM00369">
    <property type="entry name" value="LRR_TYP"/>
    <property type="match status" value="4"/>
</dbReference>
<proteinExistence type="predicted"/>
<evidence type="ECO:0000256" key="3">
    <source>
        <dbReference type="ARBA" id="ARBA00022737"/>
    </source>
</evidence>
<sequence length="361" mass="39908">MQEALTFFSLFILYTVPGTSGQILCPDPTEIFPCTCSHSGTEFTANVDCSEATSSDDIYSAFNDVAWPVQNLRQFLLEGNSDVSVLPEGAFGDISFEEIVVFQTSVASLHSTALLPSKDRLWRLTILESSLEEFPWEILPQLINLTHIYMSGNALTSLPPLQSASLQHLSLWKNVISHVEAGWSLPNLRSLSLSYNHALDVPTGFFIDMGKLEEFYCTSCALGPTLSTKSLEFRSATMKVINIDSNSISTLDADAITGLQPNTFLYFRGNEIRELTEVSFRPMLEVLSVGTGHIDIGANPVKCDCSIAWVVLNPSFLGSVWGRCTDGTYFQDLDPIIFEDCARSEHTSVDDYSTCIDSRMK</sequence>
<dbReference type="InterPro" id="IPR003591">
    <property type="entry name" value="Leu-rich_rpt_typical-subtyp"/>
</dbReference>
<dbReference type="EMBL" id="CAJPEV010006635">
    <property type="protein sequence ID" value="CAG0904264.1"/>
    <property type="molecule type" value="Genomic_DNA"/>
</dbReference>
<dbReference type="Gene3D" id="3.80.10.10">
    <property type="entry name" value="Ribonuclease Inhibitor"/>
    <property type="match status" value="1"/>
</dbReference>
<dbReference type="PANTHER" id="PTHR24364">
    <property type="entry name" value="LP06937P"/>
    <property type="match status" value="1"/>
</dbReference>
<evidence type="ECO:0000256" key="1">
    <source>
        <dbReference type="ARBA" id="ARBA00022614"/>
    </source>
</evidence>
<feature type="chain" id="PRO_5036209860" description="Oplophorus-luciferin 2-monooxygenase non-catalytic subunit" evidence="4">
    <location>
        <begin position="22"/>
        <end position="361"/>
    </location>
</feature>
<protein>
    <recommendedName>
        <fullName evidence="7">Oplophorus-luciferin 2-monooxygenase non-catalytic subunit</fullName>
    </recommendedName>
</protein>
<dbReference type="OrthoDB" id="2013775at2759"/>
<evidence type="ECO:0000313" key="5">
    <source>
        <dbReference type="EMBL" id="CAD7253771.1"/>
    </source>
</evidence>
<evidence type="ECO:0000256" key="2">
    <source>
        <dbReference type="ARBA" id="ARBA00022729"/>
    </source>
</evidence>
<feature type="signal peptide" evidence="4">
    <location>
        <begin position="1"/>
        <end position="21"/>
    </location>
</feature>
<dbReference type="PANTHER" id="PTHR24364:SF18">
    <property type="entry name" value="LP06937P"/>
    <property type="match status" value="1"/>
</dbReference>
<keyword evidence="6" id="KW-1185">Reference proteome</keyword>
<gene>
    <name evidence="5" type="ORF">DSTB1V02_LOCUS13518</name>
</gene>
<name>A0A7R9AGF5_9CRUS</name>
<evidence type="ECO:0000256" key="4">
    <source>
        <dbReference type="SAM" id="SignalP"/>
    </source>
</evidence>
<dbReference type="InterPro" id="IPR001611">
    <property type="entry name" value="Leu-rich_rpt"/>
</dbReference>
<keyword evidence="2 4" id="KW-0732">Signal</keyword>
<dbReference type="GO" id="GO:0016020">
    <property type="term" value="C:membrane"/>
    <property type="evidence" value="ECO:0007669"/>
    <property type="project" value="TreeGrafter"/>
</dbReference>
<dbReference type="InterPro" id="IPR052286">
    <property type="entry name" value="Wnt_signaling_inhibitor"/>
</dbReference>
<keyword evidence="3" id="KW-0677">Repeat</keyword>
<dbReference type="EMBL" id="LR906152">
    <property type="protein sequence ID" value="CAD7253771.1"/>
    <property type="molecule type" value="Genomic_DNA"/>
</dbReference>
<organism evidence="5">
    <name type="scientific">Darwinula stevensoni</name>
    <dbReference type="NCBI Taxonomy" id="69355"/>
    <lineage>
        <taxon>Eukaryota</taxon>
        <taxon>Metazoa</taxon>
        <taxon>Ecdysozoa</taxon>
        <taxon>Arthropoda</taxon>
        <taxon>Crustacea</taxon>
        <taxon>Oligostraca</taxon>
        <taxon>Ostracoda</taxon>
        <taxon>Podocopa</taxon>
        <taxon>Podocopida</taxon>
        <taxon>Darwinulocopina</taxon>
        <taxon>Darwinuloidea</taxon>
        <taxon>Darwinulidae</taxon>
        <taxon>Darwinula</taxon>
    </lineage>
</organism>
<dbReference type="PROSITE" id="PS51450">
    <property type="entry name" value="LRR"/>
    <property type="match status" value="1"/>
</dbReference>
<evidence type="ECO:0000313" key="6">
    <source>
        <dbReference type="Proteomes" id="UP000677054"/>
    </source>
</evidence>
<reference evidence="5" key="1">
    <citation type="submission" date="2020-11" db="EMBL/GenBank/DDBJ databases">
        <authorList>
            <person name="Tran Van P."/>
        </authorList>
    </citation>
    <scope>NUCLEOTIDE SEQUENCE</scope>
</reference>
<dbReference type="SUPFAM" id="SSF52058">
    <property type="entry name" value="L domain-like"/>
    <property type="match status" value="1"/>
</dbReference>
<dbReference type="AlphaFoldDB" id="A0A7R9AGF5"/>
<keyword evidence="1" id="KW-0433">Leucine-rich repeat</keyword>
<dbReference type="Proteomes" id="UP000677054">
    <property type="component" value="Unassembled WGS sequence"/>
</dbReference>
<accession>A0A7R9AGF5</accession>
<dbReference type="InterPro" id="IPR032675">
    <property type="entry name" value="LRR_dom_sf"/>
</dbReference>
<evidence type="ECO:0008006" key="7">
    <source>
        <dbReference type="Google" id="ProtNLM"/>
    </source>
</evidence>